<evidence type="ECO:0000256" key="1">
    <source>
        <dbReference type="SAM" id="MobiDB-lite"/>
    </source>
</evidence>
<comment type="caution">
    <text evidence="2">The sequence shown here is derived from an EMBL/GenBank/DDBJ whole genome shotgun (WGS) entry which is preliminary data.</text>
</comment>
<evidence type="ECO:0000313" key="3">
    <source>
        <dbReference type="Proteomes" id="UP000299102"/>
    </source>
</evidence>
<feature type="compositionally biased region" description="Basic and acidic residues" evidence="1">
    <location>
        <begin position="11"/>
        <end position="20"/>
    </location>
</feature>
<accession>A0A4C1VQ35</accession>
<dbReference type="EMBL" id="BGZK01000381">
    <property type="protein sequence ID" value="GBP40457.1"/>
    <property type="molecule type" value="Genomic_DNA"/>
</dbReference>
<name>A0A4C1VQ35_EUMVA</name>
<reference evidence="2 3" key="1">
    <citation type="journal article" date="2019" name="Commun. Biol.">
        <title>The bagworm genome reveals a unique fibroin gene that provides high tensile strength.</title>
        <authorList>
            <person name="Kono N."/>
            <person name="Nakamura H."/>
            <person name="Ohtoshi R."/>
            <person name="Tomita M."/>
            <person name="Numata K."/>
            <person name="Arakawa K."/>
        </authorList>
    </citation>
    <scope>NUCLEOTIDE SEQUENCE [LARGE SCALE GENOMIC DNA]</scope>
</reference>
<evidence type="ECO:0000313" key="2">
    <source>
        <dbReference type="EMBL" id="GBP40457.1"/>
    </source>
</evidence>
<sequence length="133" mass="14889">MEAIFQAIRSHFSDPKENSYKQRHNVRQPCEKINPPPVNSTLSKEKRSLQPPTVDRMAQSSAVVEFRASSTTAWSRRSVIKDGQRASPRVAAGSIINCLNQPRMGANWPVSGAQARRPAETDLIIEIDELFCK</sequence>
<gene>
    <name evidence="2" type="ORF">EVAR_25310_1</name>
</gene>
<dbReference type="Proteomes" id="UP000299102">
    <property type="component" value="Unassembled WGS sequence"/>
</dbReference>
<feature type="region of interest" description="Disordered" evidence="1">
    <location>
        <begin position="9"/>
        <end position="56"/>
    </location>
</feature>
<organism evidence="2 3">
    <name type="scientific">Eumeta variegata</name>
    <name type="common">Bagworm moth</name>
    <name type="synonym">Eumeta japonica</name>
    <dbReference type="NCBI Taxonomy" id="151549"/>
    <lineage>
        <taxon>Eukaryota</taxon>
        <taxon>Metazoa</taxon>
        <taxon>Ecdysozoa</taxon>
        <taxon>Arthropoda</taxon>
        <taxon>Hexapoda</taxon>
        <taxon>Insecta</taxon>
        <taxon>Pterygota</taxon>
        <taxon>Neoptera</taxon>
        <taxon>Endopterygota</taxon>
        <taxon>Lepidoptera</taxon>
        <taxon>Glossata</taxon>
        <taxon>Ditrysia</taxon>
        <taxon>Tineoidea</taxon>
        <taxon>Psychidae</taxon>
        <taxon>Oiketicinae</taxon>
        <taxon>Eumeta</taxon>
    </lineage>
</organism>
<dbReference type="AlphaFoldDB" id="A0A4C1VQ35"/>
<protein>
    <submittedName>
        <fullName evidence="2">Uncharacterized protein</fullName>
    </submittedName>
</protein>
<keyword evidence="3" id="KW-1185">Reference proteome</keyword>
<proteinExistence type="predicted"/>